<dbReference type="HOGENOM" id="CLU_861342_0_0_1"/>
<dbReference type="KEGG" id="lgi:LOTGIDRAFT_165121"/>
<dbReference type="Proteomes" id="UP000030746">
    <property type="component" value="Unassembled WGS sequence"/>
</dbReference>
<feature type="region of interest" description="Disordered" evidence="1">
    <location>
        <begin position="1"/>
        <end position="29"/>
    </location>
</feature>
<keyword evidence="3" id="KW-1185">Reference proteome</keyword>
<feature type="compositionally biased region" description="Basic and acidic residues" evidence="1">
    <location>
        <begin position="1"/>
        <end position="13"/>
    </location>
</feature>
<evidence type="ECO:0000256" key="1">
    <source>
        <dbReference type="SAM" id="MobiDB-lite"/>
    </source>
</evidence>
<evidence type="ECO:0000313" key="2">
    <source>
        <dbReference type="EMBL" id="ESO89529.1"/>
    </source>
</evidence>
<sequence length="323" mass="37001">MGEVERKDREKRARGNMTTIDSGKPPLPRIALGVTLRKSQGETEEDFERRTQKLNEFRDYKRMNFPQENLVLPEKPLLTNSYQQRRQFRRKMILTNGSLRPFTTTINGTASNIMPVSSGVAVMDTGVSESIVGRSTSTSPVSDLTAMASATSTSPALSFEQEDKELQKKLEERNPVIDMSVYVIPRGILDLSKYFIQADVNSDHQVDVNSDHQVDVNSDHQVDVNFDHQVDVNSKKIAGEILQDLLDNFDLGEENVNLACQNDSSEADEDEHELEFYVHYWLLGSNGKWPPFLYHKCTTWLYPEQRRKYDICIDSRRQIDNHL</sequence>
<dbReference type="RefSeq" id="XP_009059887.1">
    <property type="nucleotide sequence ID" value="XM_009061639.1"/>
</dbReference>
<dbReference type="AlphaFoldDB" id="V4BLI0"/>
<dbReference type="EMBL" id="KB202591">
    <property type="protein sequence ID" value="ESO89529.1"/>
    <property type="molecule type" value="Genomic_DNA"/>
</dbReference>
<evidence type="ECO:0000313" key="3">
    <source>
        <dbReference type="Proteomes" id="UP000030746"/>
    </source>
</evidence>
<proteinExistence type="predicted"/>
<dbReference type="GeneID" id="20239923"/>
<organism evidence="2 3">
    <name type="scientific">Lottia gigantea</name>
    <name type="common">Giant owl limpet</name>
    <dbReference type="NCBI Taxonomy" id="225164"/>
    <lineage>
        <taxon>Eukaryota</taxon>
        <taxon>Metazoa</taxon>
        <taxon>Spiralia</taxon>
        <taxon>Lophotrochozoa</taxon>
        <taxon>Mollusca</taxon>
        <taxon>Gastropoda</taxon>
        <taxon>Patellogastropoda</taxon>
        <taxon>Lottioidea</taxon>
        <taxon>Lottiidae</taxon>
        <taxon>Lottia</taxon>
    </lineage>
</organism>
<gene>
    <name evidence="2" type="ORF">LOTGIDRAFT_165121</name>
</gene>
<accession>V4BLI0</accession>
<protein>
    <submittedName>
        <fullName evidence="2">Uncharacterized protein</fullName>
    </submittedName>
</protein>
<name>V4BLI0_LOTGI</name>
<dbReference type="CTD" id="20239923"/>
<reference evidence="2 3" key="1">
    <citation type="journal article" date="2013" name="Nature">
        <title>Insights into bilaterian evolution from three spiralian genomes.</title>
        <authorList>
            <person name="Simakov O."/>
            <person name="Marletaz F."/>
            <person name="Cho S.J."/>
            <person name="Edsinger-Gonzales E."/>
            <person name="Havlak P."/>
            <person name="Hellsten U."/>
            <person name="Kuo D.H."/>
            <person name="Larsson T."/>
            <person name="Lv J."/>
            <person name="Arendt D."/>
            <person name="Savage R."/>
            <person name="Osoegawa K."/>
            <person name="de Jong P."/>
            <person name="Grimwood J."/>
            <person name="Chapman J.A."/>
            <person name="Shapiro H."/>
            <person name="Aerts A."/>
            <person name="Otillar R.P."/>
            <person name="Terry A.Y."/>
            <person name="Boore J.L."/>
            <person name="Grigoriev I.V."/>
            <person name="Lindberg D.R."/>
            <person name="Seaver E.C."/>
            <person name="Weisblat D.A."/>
            <person name="Putnam N.H."/>
            <person name="Rokhsar D.S."/>
        </authorList>
    </citation>
    <scope>NUCLEOTIDE SEQUENCE [LARGE SCALE GENOMIC DNA]</scope>
</reference>